<dbReference type="InterPro" id="IPR011701">
    <property type="entry name" value="MFS"/>
</dbReference>
<accession>A0A0D3JNJ2</accession>
<feature type="domain" description="Major facilitator superfamily (MFS) profile" evidence="9">
    <location>
        <begin position="78"/>
        <end position="456"/>
    </location>
</feature>
<reference evidence="10" key="2">
    <citation type="submission" date="2024-10" db="UniProtKB">
        <authorList>
            <consortium name="EnsemblProtists"/>
        </authorList>
    </citation>
    <scope>IDENTIFICATION</scope>
</reference>
<dbReference type="OMA" id="CICSAFA"/>
<feature type="chain" id="PRO_5044229105" description="Major facilitator superfamily (MFS) profile domain-containing protein" evidence="8">
    <location>
        <begin position="24"/>
        <end position="456"/>
    </location>
</feature>
<name>A0A0D3JNJ2_EMIH1</name>
<dbReference type="GeneID" id="17270623"/>
<dbReference type="Proteomes" id="UP000013827">
    <property type="component" value="Unassembled WGS sequence"/>
</dbReference>
<protein>
    <recommendedName>
        <fullName evidence="9">Major facilitator superfamily (MFS) profile domain-containing protein</fullName>
    </recommendedName>
</protein>
<feature type="transmembrane region" description="Helical" evidence="7">
    <location>
        <begin position="296"/>
        <end position="315"/>
    </location>
</feature>
<keyword evidence="4 7" id="KW-0812">Transmembrane</keyword>
<feature type="transmembrane region" description="Helical" evidence="7">
    <location>
        <begin position="421"/>
        <end position="441"/>
    </location>
</feature>
<feature type="transmembrane region" description="Helical" evidence="7">
    <location>
        <begin position="321"/>
        <end position="340"/>
    </location>
</feature>
<dbReference type="PANTHER" id="PTHR43414">
    <property type="entry name" value="MULTIDRUG RESISTANCE PROTEIN MDTG"/>
    <property type="match status" value="1"/>
</dbReference>
<dbReference type="InterPro" id="IPR036259">
    <property type="entry name" value="MFS_trans_sf"/>
</dbReference>
<evidence type="ECO:0000256" key="5">
    <source>
        <dbReference type="ARBA" id="ARBA00022989"/>
    </source>
</evidence>
<evidence type="ECO:0000256" key="2">
    <source>
        <dbReference type="ARBA" id="ARBA00022448"/>
    </source>
</evidence>
<keyword evidence="8" id="KW-0732">Signal</keyword>
<feature type="transmembrane region" description="Helical" evidence="7">
    <location>
        <begin position="82"/>
        <end position="105"/>
    </location>
</feature>
<dbReference type="KEGG" id="ehx:EMIHUDRAFT_463457"/>
<evidence type="ECO:0000313" key="10">
    <source>
        <dbReference type="EnsemblProtists" id="EOD25077"/>
    </source>
</evidence>
<dbReference type="PANTHER" id="PTHR43414:SF6">
    <property type="entry name" value="MULTIDRUG RESISTANCE PROTEIN MDTG"/>
    <property type="match status" value="1"/>
</dbReference>
<dbReference type="EnsemblProtists" id="EOD25077">
    <property type="protein sequence ID" value="EOD25077"/>
    <property type="gene ID" value="EMIHUDRAFT_463457"/>
</dbReference>
<feature type="transmembrane region" description="Helical" evidence="7">
    <location>
        <begin position="170"/>
        <end position="189"/>
    </location>
</feature>
<keyword evidence="11" id="KW-1185">Reference proteome</keyword>
<comment type="subcellular location">
    <subcellularLocation>
        <location evidence="1">Cell membrane</location>
        <topology evidence="1">Multi-pass membrane protein</topology>
    </subcellularLocation>
</comment>
<dbReference type="STRING" id="2903.R1CR05"/>
<dbReference type="GO" id="GO:0005886">
    <property type="term" value="C:plasma membrane"/>
    <property type="evidence" value="ECO:0007669"/>
    <property type="project" value="UniProtKB-SubCell"/>
</dbReference>
<dbReference type="RefSeq" id="XP_005777506.1">
    <property type="nucleotide sequence ID" value="XM_005777449.1"/>
</dbReference>
<feature type="transmembrane region" description="Helical" evidence="7">
    <location>
        <begin position="112"/>
        <end position="133"/>
    </location>
</feature>
<dbReference type="InterPro" id="IPR020846">
    <property type="entry name" value="MFS_dom"/>
</dbReference>
<evidence type="ECO:0000313" key="11">
    <source>
        <dbReference type="Proteomes" id="UP000013827"/>
    </source>
</evidence>
<evidence type="ECO:0000256" key="8">
    <source>
        <dbReference type="SAM" id="SignalP"/>
    </source>
</evidence>
<keyword evidence="3" id="KW-1003">Cell membrane</keyword>
<evidence type="ECO:0000256" key="3">
    <source>
        <dbReference type="ARBA" id="ARBA00022475"/>
    </source>
</evidence>
<keyword evidence="6 7" id="KW-0472">Membrane</keyword>
<dbReference type="eggNOG" id="ENOG502SY50">
    <property type="taxonomic scope" value="Eukaryota"/>
</dbReference>
<dbReference type="InterPro" id="IPR001958">
    <property type="entry name" value="Tet-R_TetA/multi-R_MdtG-like"/>
</dbReference>
<evidence type="ECO:0000256" key="6">
    <source>
        <dbReference type="ARBA" id="ARBA00023136"/>
    </source>
</evidence>
<sequence length="456" mass="46470">MALCRHTSSLSLFLLLSAAAALAVTPAAPRGALRPAVSRPRLRHFGQRSEVLVLSADPPAQRGAVRSGAAVRSAATGALLPIWLAVFVQMVGVGINLSTLPLFVLSLGGTPLQLASVVSAFSGAQMLGGPLLVRVSGRVGRLAVLRCCLAGNALAALLTSVAPGYRCVALCRVLAGLFAASVPVAQVAVTDVVPAGAATSQALSRVGSAASAGIIAGPAIGGVLGLAARHLLGVPPHREARAVFAASACLAALVLLATMRLLVRWTALVTGLAVVVTITTYAVFAQQFLGYGQPQLSATQSGGAAVALLMQLLLLPRLMSAIGEARSCAAGLVVLAAALASSARVRTLPLHALLFLAARAGLAVAETANVALTARHSRPAERGPNLAYLQSFQAGCRVITPWIANYLFSLSLGGKYGTPGALPFLGTALLALLTAPVPLLLQRRPTGGQRQARREE</sequence>
<dbReference type="Pfam" id="PF07690">
    <property type="entry name" value="MFS_1"/>
    <property type="match status" value="1"/>
</dbReference>
<dbReference type="PRINTS" id="PR01035">
    <property type="entry name" value="TCRTETA"/>
</dbReference>
<keyword evidence="2" id="KW-0813">Transport</keyword>
<dbReference type="Gene3D" id="1.20.1250.20">
    <property type="entry name" value="MFS general substrate transporter like domains"/>
    <property type="match status" value="1"/>
</dbReference>
<proteinExistence type="predicted"/>
<evidence type="ECO:0000259" key="9">
    <source>
        <dbReference type="PROSITE" id="PS50850"/>
    </source>
</evidence>
<feature type="transmembrane region" description="Helical" evidence="7">
    <location>
        <begin position="265"/>
        <end position="284"/>
    </location>
</feature>
<dbReference type="PROSITE" id="PS50850">
    <property type="entry name" value="MFS"/>
    <property type="match status" value="1"/>
</dbReference>
<feature type="transmembrane region" description="Helical" evidence="7">
    <location>
        <begin position="209"/>
        <end position="228"/>
    </location>
</feature>
<evidence type="ECO:0000256" key="4">
    <source>
        <dbReference type="ARBA" id="ARBA00022692"/>
    </source>
</evidence>
<keyword evidence="5 7" id="KW-1133">Transmembrane helix</keyword>
<dbReference type="GO" id="GO:0022857">
    <property type="term" value="F:transmembrane transporter activity"/>
    <property type="evidence" value="ECO:0007669"/>
    <property type="project" value="InterPro"/>
</dbReference>
<feature type="signal peptide" evidence="8">
    <location>
        <begin position="1"/>
        <end position="23"/>
    </location>
</feature>
<reference evidence="11" key="1">
    <citation type="journal article" date="2013" name="Nature">
        <title>Pan genome of the phytoplankton Emiliania underpins its global distribution.</title>
        <authorList>
            <person name="Read B.A."/>
            <person name="Kegel J."/>
            <person name="Klute M.J."/>
            <person name="Kuo A."/>
            <person name="Lefebvre S.C."/>
            <person name="Maumus F."/>
            <person name="Mayer C."/>
            <person name="Miller J."/>
            <person name="Monier A."/>
            <person name="Salamov A."/>
            <person name="Young J."/>
            <person name="Aguilar M."/>
            <person name="Claverie J.M."/>
            <person name="Frickenhaus S."/>
            <person name="Gonzalez K."/>
            <person name="Herman E.K."/>
            <person name="Lin Y.C."/>
            <person name="Napier J."/>
            <person name="Ogata H."/>
            <person name="Sarno A.F."/>
            <person name="Shmutz J."/>
            <person name="Schroeder D."/>
            <person name="de Vargas C."/>
            <person name="Verret F."/>
            <person name="von Dassow P."/>
            <person name="Valentin K."/>
            <person name="Van de Peer Y."/>
            <person name="Wheeler G."/>
            <person name="Dacks J.B."/>
            <person name="Delwiche C.F."/>
            <person name="Dyhrman S.T."/>
            <person name="Glockner G."/>
            <person name="John U."/>
            <person name="Richards T."/>
            <person name="Worden A.Z."/>
            <person name="Zhang X."/>
            <person name="Grigoriev I.V."/>
            <person name="Allen A.E."/>
            <person name="Bidle K."/>
            <person name="Borodovsky M."/>
            <person name="Bowler C."/>
            <person name="Brownlee C."/>
            <person name="Cock J.M."/>
            <person name="Elias M."/>
            <person name="Gladyshev V.N."/>
            <person name="Groth M."/>
            <person name="Guda C."/>
            <person name="Hadaegh A."/>
            <person name="Iglesias-Rodriguez M.D."/>
            <person name="Jenkins J."/>
            <person name="Jones B.M."/>
            <person name="Lawson T."/>
            <person name="Leese F."/>
            <person name="Lindquist E."/>
            <person name="Lobanov A."/>
            <person name="Lomsadze A."/>
            <person name="Malik S.B."/>
            <person name="Marsh M.E."/>
            <person name="Mackinder L."/>
            <person name="Mock T."/>
            <person name="Mueller-Roeber B."/>
            <person name="Pagarete A."/>
            <person name="Parker M."/>
            <person name="Probert I."/>
            <person name="Quesneville H."/>
            <person name="Raines C."/>
            <person name="Rensing S.A."/>
            <person name="Riano-Pachon D.M."/>
            <person name="Richier S."/>
            <person name="Rokitta S."/>
            <person name="Shiraiwa Y."/>
            <person name="Soanes D.M."/>
            <person name="van der Giezen M."/>
            <person name="Wahlund T.M."/>
            <person name="Williams B."/>
            <person name="Wilson W."/>
            <person name="Wolfe G."/>
            <person name="Wurch L.L."/>
        </authorList>
    </citation>
    <scope>NUCLEOTIDE SEQUENCE</scope>
</reference>
<dbReference type="PaxDb" id="2903-EOD25077"/>
<organism evidence="10 11">
    <name type="scientific">Emiliania huxleyi (strain CCMP1516)</name>
    <dbReference type="NCBI Taxonomy" id="280463"/>
    <lineage>
        <taxon>Eukaryota</taxon>
        <taxon>Haptista</taxon>
        <taxon>Haptophyta</taxon>
        <taxon>Prymnesiophyceae</taxon>
        <taxon>Isochrysidales</taxon>
        <taxon>Noelaerhabdaceae</taxon>
        <taxon>Emiliania</taxon>
    </lineage>
</organism>
<dbReference type="SUPFAM" id="SSF103473">
    <property type="entry name" value="MFS general substrate transporter"/>
    <property type="match status" value="1"/>
</dbReference>
<evidence type="ECO:0000256" key="1">
    <source>
        <dbReference type="ARBA" id="ARBA00004651"/>
    </source>
</evidence>
<dbReference type="AlphaFoldDB" id="A0A0D3JNJ2"/>
<evidence type="ECO:0000256" key="7">
    <source>
        <dbReference type="SAM" id="Phobius"/>
    </source>
</evidence>
<dbReference type="HOGENOM" id="CLU_600552_0_0_1"/>
<feature type="transmembrane region" description="Helical" evidence="7">
    <location>
        <begin position="139"/>
        <end position="158"/>
    </location>
</feature>